<reference evidence="1" key="1">
    <citation type="submission" date="2022-06" db="EMBL/GenBank/DDBJ databases">
        <title>Aquibacillus sp. a new bacterium isolated from soil saline samples.</title>
        <authorList>
            <person name="Galisteo C."/>
            <person name="De La Haba R."/>
            <person name="Sanchez-Porro C."/>
            <person name="Ventosa A."/>
        </authorList>
    </citation>
    <scope>NUCLEOTIDE SEQUENCE</scope>
    <source>
        <strain evidence="1">JCM 12387</strain>
    </source>
</reference>
<name>A0A9X3WLN8_9BACI</name>
<dbReference type="Proteomes" id="UP001145072">
    <property type="component" value="Unassembled WGS sequence"/>
</dbReference>
<accession>A0A9X3WLN8</accession>
<keyword evidence="2" id="KW-1185">Reference proteome</keyword>
<dbReference type="InterPro" id="IPR016031">
    <property type="entry name" value="Trp_RNA-bd_attenuator-like_dom"/>
</dbReference>
<comment type="caution">
    <text evidence="1">The sequence shown here is derived from an EMBL/GenBank/DDBJ whole genome shotgun (WGS) entry which is preliminary data.</text>
</comment>
<dbReference type="SUPFAM" id="SSF51219">
    <property type="entry name" value="TRAP-like"/>
    <property type="match status" value="1"/>
</dbReference>
<proteinExistence type="predicted"/>
<dbReference type="InterPro" id="IPR036983">
    <property type="entry name" value="AIM24_sf"/>
</dbReference>
<evidence type="ECO:0000313" key="1">
    <source>
        <dbReference type="EMBL" id="MDC3422057.1"/>
    </source>
</evidence>
<evidence type="ECO:0000313" key="2">
    <source>
        <dbReference type="Proteomes" id="UP001145072"/>
    </source>
</evidence>
<dbReference type="EMBL" id="JAMQJZ010000016">
    <property type="protein sequence ID" value="MDC3422057.1"/>
    <property type="molecule type" value="Genomic_DNA"/>
</dbReference>
<dbReference type="NCBIfam" id="TIGR00266">
    <property type="entry name" value="TIGR00266 family protein"/>
    <property type="match status" value="1"/>
</dbReference>
<gene>
    <name evidence="1" type="ORF">NC661_16990</name>
</gene>
<sequence length="264" mass="28105">MNNHEIDYKLYGDDMQFVEVELDPDETVIAEAGSLMMMDEHIKMETVFGDGSGAEKGGLMGKLLGAGKRVITGESLFMTTFTNQGQGKKHVYFAAPYPGKIIPMDLSELDGKLVCQKDAFLAAAKGVAVGVEFQKKVGAGFFGGEGFIMQKLEGDGMAFIHAGGTMHKMDLQPGETLRVDTGCLVAMTRDVDYNVEFVGGIKTAMFGGEGLFFATLRGPGTVWVQSLPFSRLASRVFAAAPQGGGKDKGEGGVAGLFDLFGGDR</sequence>
<dbReference type="InterPro" id="IPR002838">
    <property type="entry name" value="AIM24"/>
</dbReference>
<protein>
    <submittedName>
        <fullName evidence="1">TIGR00266 family protein</fullName>
    </submittedName>
</protein>
<dbReference type="AlphaFoldDB" id="A0A9X3WLN8"/>
<dbReference type="PANTHER" id="PTHR43657:SF1">
    <property type="entry name" value="ALTERED INHERITANCE OF MITOCHONDRIA PROTEIN 24, MITOCHONDRIAL"/>
    <property type="match status" value="1"/>
</dbReference>
<organism evidence="1 2">
    <name type="scientific">Aquibacillus koreensis</name>
    <dbReference type="NCBI Taxonomy" id="279446"/>
    <lineage>
        <taxon>Bacteria</taxon>
        <taxon>Bacillati</taxon>
        <taxon>Bacillota</taxon>
        <taxon>Bacilli</taxon>
        <taxon>Bacillales</taxon>
        <taxon>Bacillaceae</taxon>
        <taxon>Aquibacillus</taxon>
    </lineage>
</organism>
<dbReference type="PANTHER" id="PTHR43657">
    <property type="entry name" value="TRYPTOPHAN RNA-BINDING ATTENUATOR PROTEIN-LIKE PROTEIN"/>
    <property type="match status" value="1"/>
</dbReference>
<dbReference type="RefSeq" id="WP_259869262.1">
    <property type="nucleotide sequence ID" value="NZ_JAMQJZ010000016.1"/>
</dbReference>
<dbReference type="Gene3D" id="3.60.160.10">
    <property type="entry name" value="Mitochondrial biogenesis AIM24"/>
    <property type="match status" value="1"/>
</dbReference>
<dbReference type="Pfam" id="PF01987">
    <property type="entry name" value="AIM24"/>
    <property type="match status" value="1"/>
</dbReference>